<gene>
    <name evidence="2" type="ORF">IU459_14030</name>
</gene>
<dbReference type="EMBL" id="JADLQX010000009">
    <property type="protein sequence ID" value="MBF6298651.1"/>
    <property type="molecule type" value="Genomic_DNA"/>
</dbReference>
<evidence type="ECO:0000313" key="2">
    <source>
        <dbReference type="EMBL" id="MBF6298651.1"/>
    </source>
</evidence>
<feature type="domain" description="N-acetylmuramoyl-L-alanine amidase" evidence="1">
    <location>
        <begin position="13"/>
        <end position="163"/>
    </location>
</feature>
<dbReference type="Proteomes" id="UP000702209">
    <property type="component" value="Unassembled WGS sequence"/>
</dbReference>
<dbReference type="SUPFAM" id="SSF55846">
    <property type="entry name" value="N-acetylmuramoyl-L-alanine amidase-like"/>
    <property type="match status" value="1"/>
</dbReference>
<evidence type="ECO:0000313" key="3">
    <source>
        <dbReference type="Proteomes" id="UP000702209"/>
    </source>
</evidence>
<organism evidence="2 3">
    <name type="scientific">Nocardia amamiensis</name>
    <dbReference type="NCBI Taxonomy" id="404578"/>
    <lineage>
        <taxon>Bacteria</taxon>
        <taxon>Bacillati</taxon>
        <taxon>Actinomycetota</taxon>
        <taxon>Actinomycetes</taxon>
        <taxon>Mycobacteriales</taxon>
        <taxon>Nocardiaceae</taxon>
        <taxon>Nocardia</taxon>
    </lineage>
</organism>
<accession>A0ABS0CPT8</accession>
<dbReference type="InterPro" id="IPR036505">
    <property type="entry name" value="Amidase/PGRP_sf"/>
</dbReference>
<reference evidence="2 3" key="1">
    <citation type="submission" date="2020-10" db="EMBL/GenBank/DDBJ databases">
        <title>Identification of Nocardia species via Next-generation sequencing and recognition of intraspecies genetic diversity.</title>
        <authorList>
            <person name="Li P."/>
            <person name="Li P."/>
            <person name="Lu B."/>
        </authorList>
    </citation>
    <scope>NUCLEOTIDE SEQUENCE [LARGE SCALE GENOMIC DNA]</scope>
    <source>
        <strain evidence="2 3">BJ06-0157</strain>
    </source>
</reference>
<sequence length="183" mass="19754">MGNQLEADVTILSPNDGGPRDPHSCSLIIVHANEGPAEGSLEGLLNYLAQPEVRASYTMVVGADGRIGRSNDDDYIPWAAGSPANERGLHLCFLGWSRQLRDEWLSRPAQLDAGARVLRDWSDRYGIPLVKLTADQMRAGDSGVGGHGDTAEAWYDTNHTDPGAEFPWDVLLAKAIESAQATT</sequence>
<comment type="caution">
    <text evidence="2">The sequence shown here is derived from an EMBL/GenBank/DDBJ whole genome shotgun (WGS) entry which is preliminary data.</text>
</comment>
<name>A0ABS0CPT8_9NOCA</name>
<dbReference type="Pfam" id="PF01510">
    <property type="entry name" value="Amidase_2"/>
    <property type="match status" value="1"/>
</dbReference>
<dbReference type="SMART" id="SM00644">
    <property type="entry name" value="Ami_2"/>
    <property type="match status" value="1"/>
</dbReference>
<evidence type="ECO:0000259" key="1">
    <source>
        <dbReference type="SMART" id="SM00644"/>
    </source>
</evidence>
<protein>
    <submittedName>
        <fullName evidence="2">N-acetylmuramoyl-L-alanine amidase</fullName>
    </submittedName>
</protein>
<dbReference type="Gene3D" id="3.40.80.10">
    <property type="entry name" value="Peptidoglycan recognition protein-like"/>
    <property type="match status" value="1"/>
</dbReference>
<dbReference type="RefSeq" id="WP_195129954.1">
    <property type="nucleotide sequence ID" value="NZ_JADLQX010000009.1"/>
</dbReference>
<proteinExistence type="predicted"/>
<dbReference type="InterPro" id="IPR002502">
    <property type="entry name" value="Amidase_domain"/>
</dbReference>
<keyword evidence="3" id="KW-1185">Reference proteome</keyword>
<dbReference type="CDD" id="cd06583">
    <property type="entry name" value="PGRP"/>
    <property type="match status" value="1"/>
</dbReference>